<keyword evidence="3" id="KW-1185">Reference proteome</keyword>
<sequence length="122" mass="14183">MSSKPDVIEEMHLKFQFQDGVILNEIVQAFNYEEQEDIDYLLLLEKLSKEQHFVMQFKECKSLDPRVRKEASQRYSTHSYHPPLNPNHLTLSRACNEDGEGENTKENDRKGGQESAPEEKNG</sequence>
<protein>
    <submittedName>
        <fullName evidence="2">Uncharacterized protein</fullName>
    </submittedName>
</protein>
<comment type="caution">
    <text evidence="2">The sequence shown here is derived from an EMBL/GenBank/DDBJ whole genome shotgun (WGS) entry which is preliminary data.</text>
</comment>
<feature type="region of interest" description="Disordered" evidence="1">
    <location>
        <begin position="68"/>
        <end position="122"/>
    </location>
</feature>
<evidence type="ECO:0000313" key="3">
    <source>
        <dbReference type="Proteomes" id="UP001153148"/>
    </source>
</evidence>
<proteinExistence type="predicted"/>
<evidence type="ECO:0000313" key="2">
    <source>
        <dbReference type="EMBL" id="CAG2059771.1"/>
    </source>
</evidence>
<dbReference type="EMBL" id="CAJPIN010010478">
    <property type="protein sequence ID" value="CAG2059771.1"/>
    <property type="molecule type" value="Genomic_DNA"/>
</dbReference>
<reference evidence="2" key="1">
    <citation type="submission" date="2021-03" db="EMBL/GenBank/DDBJ databases">
        <authorList>
            <person name="Tran Van P."/>
        </authorList>
    </citation>
    <scope>NUCLEOTIDE SEQUENCE</scope>
</reference>
<organism evidence="2 3">
    <name type="scientific">Timema podura</name>
    <name type="common">Walking stick</name>
    <dbReference type="NCBI Taxonomy" id="61482"/>
    <lineage>
        <taxon>Eukaryota</taxon>
        <taxon>Metazoa</taxon>
        <taxon>Ecdysozoa</taxon>
        <taxon>Arthropoda</taxon>
        <taxon>Hexapoda</taxon>
        <taxon>Insecta</taxon>
        <taxon>Pterygota</taxon>
        <taxon>Neoptera</taxon>
        <taxon>Polyneoptera</taxon>
        <taxon>Phasmatodea</taxon>
        <taxon>Timematodea</taxon>
        <taxon>Timematoidea</taxon>
        <taxon>Timematidae</taxon>
        <taxon>Timema</taxon>
    </lineage>
</organism>
<name>A0ABN7P1D1_TIMPD</name>
<evidence type="ECO:0000256" key="1">
    <source>
        <dbReference type="SAM" id="MobiDB-lite"/>
    </source>
</evidence>
<dbReference type="Proteomes" id="UP001153148">
    <property type="component" value="Unassembled WGS sequence"/>
</dbReference>
<accession>A0ABN7P1D1</accession>
<gene>
    <name evidence="2" type="ORF">TPAB3V08_LOCUS6730</name>
</gene>
<feature type="compositionally biased region" description="Basic and acidic residues" evidence="1">
    <location>
        <begin position="102"/>
        <end position="122"/>
    </location>
</feature>